<name>A0A2M7ASE9_9BACT</name>
<dbReference type="Proteomes" id="UP000231407">
    <property type="component" value="Unassembled WGS sequence"/>
</dbReference>
<feature type="non-terminal residue" evidence="1">
    <location>
        <position position="1"/>
    </location>
</feature>
<organism evidence="1 2">
    <name type="scientific">Candidatus Shapirobacteria bacterium CG06_land_8_20_14_3_00_40_12</name>
    <dbReference type="NCBI Taxonomy" id="1974881"/>
    <lineage>
        <taxon>Bacteria</taxon>
        <taxon>Candidatus Shapironibacteriota</taxon>
    </lineage>
</organism>
<reference evidence="2" key="1">
    <citation type="submission" date="2017-09" db="EMBL/GenBank/DDBJ databases">
        <title>Depth-based differentiation of microbial function through sediment-hosted aquifers and enrichment of novel symbionts in the deep terrestrial subsurface.</title>
        <authorList>
            <person name="Probst A.J."/>
            <person name="Ladd B."/>
            <person name="Jarett J.K."/>
            <person name="Geller-Mcgrath D.E."/>
            <person name="Sieber C.M.K."/>
            <person name="Emerson J.B."/>
            <person name="Anantharaman K."/>
            <person name="Thomas B.C."/>
            <person name="Malmstrom R."/>
            <person name="Stieglmeier M."/>
            <person name="Klingl A."/>
            <person name="Woyke T."/>
            <person name="Ryan C.M."/>
            <person name="Banfield J.F."/>
        </authorList>
    </citation>
    <scope>NUCLEOTIDE SEQUENCE [LARGE SCALE GENOMIC DNA]</scope>
</reference>
<gene>
    <name evidence="1" type="ORF">COS78_01785</name>
</gene>
<proteinExistence type="predicted"/>
<dbReference type="AlphaFoldDB" id="A0A2M7ASE9"/>
<evidence type="ECO:0000313" key="1">
    <source>
        <dbReference type="EMBL" id="PIU73544.1"/>
    </source>
</evidence>
<comment type="caution">
    <text evidence="1">The sequence shown here is derived from an EMBL/GenBank/DDBJ whole genome shotgun (WGS) entry which is preliminary data.</text>
</comment>
<protein>
    <submittedName>
        <fullName evidence="1">Uncharacterized protein</fullName>
    </submittedName>
</protein>
<sequence>LSSSQLSYFARLNSGTTQVGDSILKVVASGNPSNTTNNLFVGDTIAIGTIGTSGPLTLYYVKDINSTAAFTINAGIGQSNAFVNAAIIATRSAIHTISFTPQSNSTGGYWEFLIKATSRTGEQHNDGIPDQQGFDLGATTPSSGANGLGTRLKITDVTCPNWGTGATTAYSVGTTVVLNIGYTGSSTPTSFHIVSCYLGVGGTNQVGVGYSMAIGTALDSGSQLINPAPATSRTEGNADVYSFLIRHKDSSSALIDADTVQGKIAVVESVRVTATVEPTLTFAIDNTNVGTGGTPCGLAAFGSNAANTSATSVAFGSLNVAAVNDLAQRLSAVTNASDGYIVTVYEDGNLKEISNGTTIPDTTCPSNSCDITTPAVWNTYTASGWGYTLQNINVGTSIFNYAAGHRAFGNGAANAKTIISNTSTPTTTEIAYICYRIVASTTQKEGTYEGKLIYTATATF</sequence>
<accession>A0A2M7ASE9</accession>
<evidence type="ECO:0000313" key="2">
    <source>
        <dbReference type="Proteomes" id="UP000231407"/>
    </source>
</evidence>
<dbReference type="EMBL" id="PEWA01000022">
    <property type="protein sequence ID" value="PIU73544.1"/>
    <property type="molecule type" value="Genomic_DNA"/>
</dbReference>